<accession>A0A9P3UM39</accession>
<dbReference type="AlphaFoldDB" id="A0A9P3UM39"/>
<protein>
    <submittedName>
        <fullName evidence="1">Uncharacterized protein</fullName>
    </submittedName>
</protein>
<gene>
    <name evidence="1" type="ORF">LshimejAT787_0410130</name>
</gene>
<dbReference type="Proteomes" id="UP001063166">
    <property type="component" value="Unassembled WGS sequence"/>
</dbReference>
<comment type="caution">
    <text evidence="1">The sequence shown here is derived from an EMBL/GenBank/DDBJ whole genome shotgun (WGS) entry which is preliminary data.</text>
</comment>
<proteinExistence type="predicted"/>
<reference evidence="1" key="1">
    <citation type="submission" date="2022-07" db="EMBL/GenBank/DDBJ databases">
        <title>The genome of Lyophyllum shimeji provides insight into the initial evolution of ectomycorrhizal fungal genome.</title>
        <authorList>
            <person name="Kobayashi Y."/>
            <person name="Shibata T."/>
            <person name="Hirakawa H."/>
            <person name="Shigenobu S."/>
            <person name="Nishiyama T."/>
            <person name="Yamada A."/>
            <person name="Hasebe M."/>
            <person name="Kawaguchi M."/>
        </authorList>
    </citation>
    <scope>NUCLEOTIDE SEQUENCE</scope>
    <source>
        <strain evidence="1">AT787</strain>
    </source>
</reference>
<evidence type="ECO:0000313" key="1">
    <source>
        <dbReference type="EMBL" id="GLB37962.1"/>
    </source>
</evidence>
<evidence type="ECO:0000313" key="2">
    <source>
        <dbReference type="Proteomes" id="UP001063166"/>
    </source>
</evidence>
<sequence length="100" mass="11516">MLRNILTGFVKEPYVAFYASEQGKEDELQQFKLNLEKYRRNCVAVFVYPIFPVRLEGTDSSISMALGELSRPQGRLSILGQIRQPRPHHEDGRIMNECTS</sequence>
<name>A0A9P3UM39_LYOSH</name>
<organism evidence="1 2">
    <name type="scientific">Lyophyllum shimeji</name>
    <name type="common">Hon-shimeji</name>
    <name type="synonym">Tricholoma shimeji</name>
    <dbReference type="NCBI Taxonomy" id="47721"/>
    <lineage>
        <taxon>Eukaryota</taxon>
        <taxon>Fungi</taxon>
        <taxon>Dikarya</taxon>
        <taxon>Basidiomycota</taxon>
        <taxon>Agaricomycotina</taxon>
        <taxon>Agaricomycetes</taxon>
        <taxon>Agaricomycetidae</taxon>
        <taxon>Agaricales</taxon>
        <taxon>Tricholomatineae</taxon>
        <taxon>Lyophyllaceae</taxon>
        <taxon>Lyophyllum</taxon>
    </lineage>
</organism>
<dbReference type="EMBL" id="BRPK01000004">
    <property type="protein sequence ID" value="GLB37962.1"/>
    <property type="molecule type" value="Genomic_DNA"/>
</dbReference>
<keyword evidence="2" id="KW-1185">Reference proteome</keyword>